<evidence type="ECO:0000313" key="4">
    <source>
        <dbReference type="Proteomes" id="UP000053424"/>
    </source>
</evidence>
<protein>
    <recommendedName>
        <fullName evidence="2">PWWP domain-containing protein</fullName>
    </recommendedName>
</protein>
<evidence type="ECO:0000259" key="2">
    <source>
        <dbReference type="PROSITE" id="PS50812"/>
    </source>
</evidence>
<dbReference type="STRING" id="686832.A0A0C3CPI8"/>
<feature type="compositionally biased region" description="Basic residues" evidence="1">
    <location>
        <begin position="180"/>
        <end position="191"/>
    </location>
</feature>
<feature type="region of interest" description="Disordered" evidence="1">
    <location>
        <begin position="125"/>
        <end position="253"/>
    </location>
</feature>
<dbReference type="Gene3D" id="1.20.930.10">
    <property type="entry name" value="Conserved domain common to transcription factors TFIIS, elongin A, CRSP70"/>
    <property type="match status" value="1"/>
</dbReference>
<dbReference type="Gene3D" id="2.30.30.140">
    <property type="match status" value="1"/>
</dbReference>
<feature type="domain" description="PWWP" evidence="2">
    <location>
        <begin position="17"/>
        <end position="72"/>
    </location>
</feature>
<evidence type="ECO:0000313" key="3">
    <source>
        <dbReference type="EMBL" id="KIM45736.1"/>
    </source>
</evidence>
<dbReference type="OrthoDB" id="62853at2759"/>
<dbReference type="InterPro" id="IPR017923">
    <property type="entry name" value="TFIIS_N"/>
</dbReference>
<reference evidence="4" key="2">
    <citation type="submission" date="2015-01" db="EMBL/GenBank/DDBJ databases">
        <title>Evolutionary Origins and Diversification of the Mycorrhizal Mutualists.</title>
        <authorList>
            <consortium name="DOE Joint Genome Institute"/>
            <consortium name="Mycorrhizal Genomics Consortium"/>
            <person name="Kohler A."/>
            <person name="Kuo A."/>
            <person name="Nagy L.G."/>
            <person name="Floudas D."/>
            <person name="Copeland A."/>
            <person name="Barry K.W."/>
            <person name="Cichocki N."/>
            <person name="Veneault-Fourrey C."/>
            <person name="LaButti K."/>
            <person name="Lindquist E.A."/>
            <person name="Lipzen A."/>
            <person name="Lundell T."/>
            <person name="Morin E."/>
            <person name="Murat C."/>
            <person name="Riley R."/>
            <person name="Ohm R."/>
            <person name="Sun H."/>
            <person name="Tunlid A."/>
            <person name="Henrissat B."/>
            <person name="Grigoriev I.V."/>
            <person name="Hibbett D.S."/>
            <person name="Martin F."/>
        </authorList>
    </citation>
    <scope>NUCLEOTIDE SEQUENCE [LARGE SCALE GENOMIC DNA]</scope>
    <source>
        <strain evidence="4">h7</strain>
    </source>
</reference>
<dbReference type="InterPro" id="IPR035441">
    <property type="entry name" value="TFIIS/LEDGF_dom_sf"/>
</dbReference>
<dbReference type="EMBL" id="KN831772">
    <property type="protein sequence ID" value="KIM45736.1"/>
    <property type="molecule type" value="Genomic_DNA"/>
</dbReference>
<reference evidence="3 4" key="1">
    <citation type="submission" date="2014-04" db="EMBL/GenBank/DDBJ databases">
        <authorList>
            <consortium name="DOE Joint Genome Institute"/>
            <person name="Kuo A."/>
            <person name="Gay G."/>
            <person name="Dore J."/>
            <person name="Kohler A."/>
            <person name="Nagy L.G."/>
            <person name="Floudas D."/>
            <person name="Copeland A."/>
            <person name="Barry K.W."/>
            <person name="Cichocki N."/>
            <person name="Veneault-Fourrey C."/>
            <person name="LaButti K."/>
            <person name="Lindquist E.A."/>
            <person name="Lipzen A."/>
            <person name="Lundell T."/>
            <person name="Morin E."/>
            <person name="Murat C."/>
            <person name="Sun H."/>
            <person name="Tunlid A."/>
            <person name="Henrissat B."/>
            <person name="Grigoriev I.V."/>
            <person name="Hibbett D.S."/>
            <person name="Martin F."/>
            <person name="Nordberg H.P."/>
            <person name="Cantor M.N."/>
            <person name="Hua S.X."/>
        </authorList>
    </citation>
    <scope>NUCLEOTIDE SEQUENCE [LARGE SCALE GENOMIC DNA]</scope>
    <source>
        <strain evidence="4">h7</strain>
    </source>
</reference>
<dbReference type="SMART" id="SM00293">
    <property type="entry name" value="PWWP"/>
    <property type="match status" value="1"/>
</dbReference>
<accession>A0A0C3CPI8</accession>
<keyword evidence="4" id="KW-1185">Reference proteome</keyword>
<gene>
    <name evidence="3" type="ORF">M413DRAFT_66307</name>
</gene>
<feature type="compositionally biased region" description="Acidic residues" evidence="1">
    <location>
        <begin position="198"/>
        <end position="215"/>
    </location>
</feature>
<sequence length="444" mass="48632">MSKKSTKNAKESRAYDVGEAVLGKIRGYPPWPGIIIDAGDAPPAVLNDQPPNKKANFHCVMFFPAGEYAWLHPKDMSALLPHEIEAFLADDNKKRNGELHKGYQIALDSAEFVREQRNNVRALKESMDNAQVDQLESENEEGGSTSKKRKRDSDAEPAAKAKRAPKAPTKKKDSAEPPKKKSAKGGKKNGAKSKALIESEDEGDGAEGEDDDEDAGPSKKTSPPPAKKAKRDKDDGSDYAKGGSDPQSLKVRDWRHKLQKTFLSNKTMPKAENVPEIDNLFTLVENYDEMTIEQLQFSKIGKVMRHIASLTPEKAPPRENEFNFRKRAKALVDKWHQILNANKPANGSPVSAAGGQRNGNAEGDKEKTEDEVTSATKNLDLNWKGLCLFLFLEHGRFDNSIPFLAEPNGDTTVDEATGAEGDGDLDAPAEADSSILPDVTMSEA</sequence>
<organism evidence="3 4">
    <name type="scientific">Hebeloma cylindrosporum</name>
    <dbReference type="NCBI Taxonomy" id="76867"/>
    <lineage>
        <taxon>Eukaryota</taxon>
        <taxon>Fungi</taxon>
        <taxon>Dikarya</taxon>
        <taxon>Basidiomycota</taxon>
        <taxon>Agaricomycotina</taxon>
        <taxon>Agaricomycetes</taxon>
        <taxon>Agaricomycetidae</taxon>
        <taxon>Agaricales</taxon>
        <taxon>Agaricineae</taxon>
        <taxon>Hymenogastraceae</taxon>
        <taxon>Hebeloma</taxon>
    </lineage>
</organism>
<feature type="compositionally biased region" description="Basic and acidic residues" evidence="1">
    <location>
        <begin position="170"/>
        <end position="179"/>
    </location>
</feature>
<feature type="region of interest" description="Disordered" evidence="1">
    <location>
        <begin position="407"/>
        <end position="444"/>
    </location>
</feature>
<evidence type="ECO:0000256" key="1">
    <source>
        <dbReference type="SAM" id="MobiDB-lite"/>
    </source>
</evidence>
<dbReference type="PROSITE" id="PS50812">
    <property type="entry name" value="PWWP"/>
    <property type="match status" value="1"/>
</dbReference>
<dbReference type="SUPFAM" id="SSF63748">
    <property type="entry name" value="Tudor/PWWP/MBT"/>
    <property type="match status" value="1"/>
</dbReference>
<dbReference type="SUPFAM" id="SSF47676">
    <property type="entry name" value="Conserved domain common to transcription factors TFIIS, elongin A, CRSP70"/>
    <property type="match status" value="1"/>
</dbReference>
<dbReference type="InterPro" id="IPR000313">
    <property type="entry name" value="PWWP_dom"/>
</dbReference>
<dbReference type="AlphaFoldDB" id="A0A0C3CPI8"/>
<dbReference type="HOGENOM" id="CLU_043161_0_0_1"/>
<proteinExistence type="predicted"/>
<name>A0A0C3CPI8_HEBCY</name>
<dbReference type="Pfam" id="PF08711">
    <property type="entry name" value="Med26"/>
    <property type="match status" value="1"/>
</dbReference>
<dbReference type="Pfam" id="PF00855">
    <property type="entry name" value="PWWP"/>
    <property type="match status" value="1"/>
</dbReference>
<dbReference type="Proteomes" id="UP000053424">
    <property type="component" value="Unassembled WGS sequence"/>
</dbReference>
<feature type="region of interest" description="Disordered" evidence="1">
    <location>
        <begin position="341"/>
        <end position="371"/>
    </location>
</feature>
<feature type="compositionally biased region" description="Basic residues" evidence="1">
    <location>
        <begin position="160"/>
        <end position="169"/>
    </location>
</feature>